<dbReference type="SUPFAM" id="SSF46689">
    <property type="entry name" value="Homeodomain-like"/>
    <property type="match status" value="2"/>
</dbReference>
<dbReference type="PANTHER" id="PTHR43280:SF2">
    <property type="entry name" value="HTH-TYPE TRANSCRIPTIONAL REGULATOR EXSA"/>
    <property type="match status" value="1"/>
</dbReference>
<dbReference type="Proteomes" id="UP001465426">
    <property type="component" value="Unassembled WGS sequence"/>
</dbReference>
<keyword evidence="6" id="KW-1185">Reference proteome</keyword>
<accession>A0ABV1EZ89</accession>
<dbReference type="InterPro" id="IPR037923">
    <property type="entry name" value="HTH-like"/>
</dbReference>
<name>A0ABV1EZ89_9BACI</name>
<dbReference type="InterPro" id="IPR009057">
    <property type="entry name" value="Homeodomain-like_sf"/>
</dbReference>
<dbReference type="PANTHER" id="PTHR43280">
    <property type="entry name" value="ARAC-FAMILY TRANSCRIPTIONAL REGULATOR"/>
    <property type="match status" value="1"/>
</dbReference>
<keyword evidence="3" id="KW-0804">Transcription</keyword>
<dbReference type="Pfam" id="PF12833">
    <property type="entry name" value="HTH_18"/>
    <property type="match status" value="1"/>
</dbReference>
<evidence type="ECO:0000259" key="4">
    <source>
        <dbReference type="PROSITE" id="PS01124"/>
    </source>
</evidence>
<dbReference type="SMART" id="SM00342">
    <property type="entry name" value="HTH_ARAC"/>
    <property type="match status" value="1"/>
</dbReference>
<dbReference type="Pfam" id="PF02311">
    <property type="entry name" value="AraC_binding"/>
    <property type="match status" value="1"/>
</dbReference>
<keyword evidence="1" id="KW-0805">Transcription regulation</keyword>
<evidence type="ECO:0000256" key="1">
    <source>
        <dbReference type="ARBA" id="ARBA00023015"/>
    </source>
</evidence>
<comment type="caution">
    <text evidence="5">The sequence shown here is derived from an EMBL/GenBank/DDBJ whole genome shotgun (WGS) entry which is preliminary data.</text>
</comment>
<dbReference type="RefSeq" id="WP_081836688.1">
    <property type="nucleotide sequence ID" value="NZ_JBBMFN010000026.1"/>
</dbReference>
<dbReference type="Gene3D" id="1.10.10.60">
    <property type="entry name" value="Homeodomain-like"/>
    <property type="match status" value="2"/>
</dbReference>
<organism evidence="5 6">
    <name type="scientific">Niallia hominis</name>
    <dbReference type="NCBI Taxonomy" id="3133173"/>
    <lineage>
        <taxon>Bacteria</taxon>
        <taxon>Bacillati</taxon>
        <taxon>Bacillota</taxon>
        <taxon>Bacilli</taxon>
        <taxon>Bacillales</taxon>
        <taxon>Bacillaceae</taxon>
        <taxon>Niallia</taxon>
    </lineage>
</organism>
<sequence>MYFKCGQFVSNAGWKHKPMCLNGDYELILGLQDTIYLEIDNTRLEVKPGDVLLIPPAIHYQGFAASKENASFYWMHFFPRKDVNKMSKAQLSHYLFTQDIHPTNDVLNSSVFLPSYFHLKQSTKALILMKQILDISHSNYYSTYAVDYLVTSLLLELTNQYTQLLLQSHHQDSESSQKFTQILEWVRVNIYKDLTVKEIAEKFSFNPDHLTRMFKKKIGMSTIKYINTLKINKAKEMLCITNKTIKEIAYELHFIDEKYFMKLFKSYEGMTPTQYRDAYTRIYLNNKFVDPEIPLPHHLKHLEG</sequence>
<evidence type="ECO:0000313" key="5">
    <source>
        <dbReference type="EMBL" id="MEQ2466404.1"/>
    </source>
</evidence>
<proteinExistence type="predicted"/>
<dbReference type="EMBL" id="JBBMFN010000026">
    <property type="protein sequence ID" value="MEQ2466404.1"/>
    <property type="molecule type" value="Genomic_DNA"/>
</dbReference>
<reference evidence="5 6" key="1">
    <citation type="submission" date="2024-03" db="EMBL/GenBank/DDBJ databases">
        <title>Human intestinal bacterial collection.</title>
        <authorList>
            <person name="Pauvert C."/>
            <person name="Hitch T.C.A."/>
            <person name="Clavel T."/>
        </authorList>
    </citation>
    <scope>NUCLEOTIDE SEQUENCE [LARGE SCALE GENOMIC DNA]</scope>
    <source>
        <strain evidence="5 6">CLA-SR-H024</strain>
    </source>
</reference>
<gene>
    <name evidence="5" type="ORF">WMO63_12070</name>
</gene>
<dbReference type="InterPro" id="IPR018060">
    <property type="entry name" value="HTH_AraC"/>
</dbReference>
<dbReference type="Gene3D" id="2.60.120.10">
    <property type="entry name" value="Jelly Rolls"/>
    <property type="match status" value="1"/>
</dbReference>
<dbReference type="PROSITE" id="PS01124">
    <property type="entry name" value="HTH_ARAC_FAMILY_2"/>
    <property type="match status" value="1"/>
</dbReference>
<dbReference type="InterPro" id="IPR014710">
    <property type="entry name" value="RmlC-like_jellyroll"/>
</dbReference>
<protein>
    <submittedName>
        <fullName evidence="5">AraC family transcriptional regulator</fullName>
    </submittedName>
</protein>
<evidence type="ECO:0000256" key="2">
    <source>
        <dbReference type="ARBA" id="ARBA00023125"/>
    </source>
</evidence>
<evidence type="ECO:0000313" key="6">
    <source>
        <dbReference type="Proteomes" id="UP001465426"/>
    </source>
</evidence>
<feature type="domain" description="HTH araC/xylS-type" evidence="4">
    <location>
        <begin position="180"/>
        <end position="278"/>
    </location>
</feature>
<dbReference type="SUPFAM" id="SSF51215">
    <property type="entry name" value="Regulatory protein AraC"/>
    <property type="match status" value="1"/>
</dbReference>
<keyword evidence="2" id="KW-0238">DNA-binding</keyword>
<dbReference type="InterPro" id="IPR003313">
    <property type="entry name" value="AraC-bd"/>
</dbReference>
<evidence type="ECO:0000256" key="3">
    <source>
        <dbReference type="ARBA" id="ARBA00023163"/>
    </source>
</evidence>